<gene>
    <name evidence="1" type="ORF">CE91St30_11120</name>
</gene>
<reference evidence="1 2" key="1">
    <citation type="submission" date="2022-01" db="EMBL/GenBank/DDBJ databases">
        <title>Novel bile acid biosynthetic pathways are enriched in the microbiome of centenarians.</title>
        <authorList>
            <person name="Sato Y."/>
            <person name="Atarashi K."/>
            <person name="Plichta R.D."/>
            <person name="Arai Y."/>
            <person name="Sasajima S."/>
            <person name="Kearney M.S."/>
            <person name="Suda W."/>
            <person name="Takeshita K."/>
            <person name="Sasaki T."/>
            <person name="Okamoto S."/>
            <person name="Skelly N.A."/>
            <person name="Okamura Y."/>
            <person name="Vlamakis H."/>
            <person name="Li Y."/>
            <person name="Tanoue T."/>
            <person name="Takei H."/>
            <person name="Nittono H."/>
            <person name="Narushima S."/>
            <person name="Irie J."/>
            <person name="Itoh H."/>
            <person name="Moriya K."/>
            <person name="Sugiura Y."/>
            <person name="Suematsu M."/>
            <person name="Moritoki N."/>
            <person name="Shibata S."/>
            <person name="Littman R.D."/>
            <person name="Fischbach A.M."/>
            <person name="Uwamino Y."/>
            <person name="Inoue T."/>
            <person name="Honda A."/>
            <person name="Hattori M."/>
            <person name="Murai T."/>
            <person name="Xavier J.R."/>
            <person name="Hirose N."/>
            <person name="Honda K."/>
        </authorList>
    </citation>
    <scope>NUCLEOTIDE SEQUENCE [LARGE SCALE GENOMIC DNA]</scope>
    <source>
        <strain evidence="1 2">CE91-St30</strain>
    </source>
</reference>
<dbReference type="Proteomes" id="UP001320544">
    <property type="component" value="Chromosome"/>
</dbReference>
<evidence type="ECO:0000313" key="1">
    <source>
        <dbReference type="EMBL" id="BDE95779.1"/>
    </source>
</evidence>
<proteinExistence type="predicted"/>
<sequence>MTIDELLELDDDAQIEYLNGQLDEGKSVDEICADLSTNRMDMARVGFFVVKNRFMLKPTRGYARTKPTKLG</sequence>
<accession>A0ABM7WHQ7</accession>
<dbReference type="RefSeq" id="WP_102378649.1">
    <property type="nucleotide sequence ID" value="NZ_AP025564.1"/>
</dbReference>
<dbReference type="EMBL" id="AP025564">
    <property type="protein sequence ID" value="BDE95779.1"/>
    <property type="molecule type" value="Genomic_DNA"/>
</dbReference>
<name>A0ABM7WHQ7_9ACTN</name>
<protein>
    <submittedName>
        <fullName evidence="1">Uncharacterized protein</fullName>
    </submittedName>
</protein>
<evidence type="ECO:0000313" key="2">
    <source>
        <dbReference type="Proteomes" id="UP001320544"/>
    </source>
</evidence>
<organism evidence="1 2">
    <name type="scientific">Raoultibacter timonensis</name>
    <dbReference type="NCBI Taxonomy" id="1907662"/>
    <lineage>
        <taxon>Bacteria</taxon>
        <taxon>Bacillati</taxon>
        <taxon>Actinomycetota</taxon>
        <taxon>Coriobacteriia</taxon>
        <taxon>Eggerthellales</taxon>
        <taxon>Eggerthellaceae</taxon>
        <taxon>Raoultibacter</taxon>
    </lineage>
</organism>
<keyword evidence="2" id="KW-1185">Reference proteome</keyword>